<evidence type="ECO:0000256" key="1">
    <source>
        <dbReference type="ARBA" id="ARBA00022614"/>
    </source>
</evidence>
<keyword evidence="2" id="KW-0677">Repeat</keyword>
<organism evidence="4 5">
    <name type="scientific">Trametes cubensis</name>
    <dbReference type="NCBI Taxonomy" id="1111947"/>
    <lineage>
        <taxon>Eukaryota</taxon>
        <taxon>Fungi</taxon>
        <taxon>Dikarya</taxon>
        <taxon>Basidiomycota</taxon>
        <taxon>Agaricomycotina</taxon>
        <taxon>Agaricomycetes</taxon>
        <taxon>Polyporales</taxon>
        <taxon>Polyporaceae</taxon>
        <taxon>Trametes</taxon>
    </lineage>
</organism>
<dbReference type="Proteomes" id="UP001215151">
    <property type="component" value="Unassembled WGS sequence"/>
</dbReference>
<keyword evidence="5" id="KW-1185">Reference proteome</keyword>
<dbReference type="InterPro" id="IPR000938">
    <property type="entry name" value="CAP-Gly_domain"/>
</dbReference>
<gene>
    <name evidence="4" type="ORF">ONZ51_g4910</name>
</gene>
<dbReference type="PROSITE" id="PS00845">
    <property type="entry name" value="CAP_GLY_1"/>
    <property type="match status" value="1"/>
</dbReference>
<dbReference type="GO" id="GO:0005737">
    <property type="term" value="C:cytoplasm"/>
    <property type="evidence" value="ECO:0007669"/>
    <property type="project" value="TreeGrafter"/>
</dbReference>
<dbReference type="Gene3D" id="2.30.30.190">
    <property type="entry name" value="CAP Gly-rich-like domain"/>
    <property type="match status" value="1"/>
</dbReference>
<name>A0AAD7TV25_9APHY</name>
<proteinExistence type="predicted"/>
<dbReference type="Pfam" id="PF01302">
    <property type="entry name" value="CAP_GLY"/>
    <property type="match status" value="1"/>
</dbReference>
<comment type="caution">
    <text evidence="4">The sequence shown here is derived from an EMBL/GenBank/DDBJ whole genome shotgun (WGS) entry which is preliminary data.</text>
</comment>
<keyword evidence="1" id="KW-0433">Leucine-rich repeat</keyword>
<evidence type="ECO:0000256" key="2">
    <source>
        <dbReference type="ARBA" id="ARBA00022737"/>
    </source>
</evidence>
<dbReference type="Gene3D" id="3.80.10.10">
    <property type="entry name" value="Ribonuclease Inhibitor"/>
    <property type="match status" value="2"/>
</dbReference>
<evidence type="ECO:0000259" key="3">
    <source>
        <dbReference type="PROSITE" id="PS50245"/>
    </source>
</evidence>
<reference evidence="4" key="1">
    <citation type="submission" date="2022-11" db="EMBL/GenBank/DDBJ databases">
        <title>Genome Sequence of Cubamyces cubensis.</title>
        <authorList>
            <person name="Buettner E."/>
        </authorList>
    </citation>
    <scope>NUCLEOTIDE SEQUENCE</scope>
    <source>
        <strain evidence="4">MPL-01</strain>
    </source>
</reference>
<dbReference type="PANTHER" id="PTHR15454">
    <property type="entry name" value="NISCHARIN RELATED"/>
    <property type="match status" value="1"/>
</dbReference>
<evidence type="ECO:0000313" key="4">
    <source>
        <dbReference type="EMBL" id="KAJ8483103.1"/>
    </source>
</evidence>
<dbReference type="InterPro" id="IPR032675">
    <property type="entry name" value="LRR_dom_sf"/>
</dbReference>
<dbReference type="SUPFAM" id="SSF74924">
    <property type="entry name" value="Cap-Gly domain"/>
    <property type="match status" value="1"/>
</dbReference>
<dbReference type="PROSITE" id="PS50245">
    <property type="entry name" value="CAP_GLY_2"/>
    <property type="match status" value="1"/>
</dbReference>
<evidence type="ECO:0000313" key="5">
    <source>
        <dbReference type="Proteomes" id="UP001215151"/>
    </source>
</evidence>
<protein>
    <recommendedName>
        <fullName evidence="3">CAP-Gly domain-containing protein</fullName>
    </recommendedName>
</protein>
<dbReference type="InterPro" id="IPR036859">
    <property type="entry name" value="CAP-Gly_dom_sf"/>
</dbReference>
<dbReference type="SMART" id="SM01052">
    <property type="entry name" value="CAP_GLY"/>
    <property type="match status" value="1"/>
</dbReference>
<dbReference type="AlphaFoldDB" id="A0AAD7TV25"/>
<sequence length="555" mass="61349">MASLELPSIGTRLSYSGHLGTVRFVGLVDGTQGVWLGVEWDDPKRGKHDGVKDGKRYFSCLVPNSGSFIRPSPAVSYGVSFLSALTAKYIDVPHGDTATEKIVLGSSNGAIEVEAVGLDKIRGKLARLERLREVSLDGECVSKADLPGEIERTCPGIRGLDLSKNLLPGWDVVASIATELRDLRSLSLNQNRLRPPQLLRPDTTAFQRLEDLQLNGTLTTWDEFRTVLMYLPSLRTVELGYNRLRSLVTEQGPQSTPLCHSNAMLHSINLDGNNLDSFSDVCSAMRSLLGIRRLVLTSNHIASIPPAAMPPDGQSVEGSPVGDLTHLALAFNRLAHWHDIDMLARWCPQLESLTLAGNPLVEDPAHKPHARSFTIAKIPSLNVLDGATVTPKERTDSELLYLSYISKQPLSDDAKRAAHPQWQALCTKHGVVDAPAPSATQDMPDTLRSRLINVRIYHTTSIPPRNLPSSEVEDYLRSCRTNATLRVLSTMTVRTFRLKALKTFKIPRAQQSVAKLWMLLRDGQFVEMDEEYAGRDLSWWGVEEDTLCVISTPEQ</sequence>
<accession>A0AAD7TV25</accession>
<feature type="domain" description="CAP-Gly" evidence="3">
    <location>
        <begin position="26"/>
        <end position="70"/>
    </location>
</feature>
<dbReference type="SUPFAM" id="SSF52047">
    <property type="entry name" value="RNI-like"/>
    <property type="match status" value="1"/>
</dbReference>
<dbReference type="EMBL" id="JAPEVG010000100">
    <property type="protein sequence ID" value="KAJ8483103.1"/>
    <property type="molecule type" value="Genomic_DNA"/>
</dbReference>